<reference evidence="2" key="1">
    <citation type="submission" date="2019-11" db="EMBL/GenBank/DDBJ databases">
        <authorList>
            <person name="Feng L."/>
        </authorList>
    </citation>
    <scope>NUCLEOTIDE SEQUENCE</scope>
    <source>
        <strain evidence="2">PdistasonisLFYP31</strain>
    </source>
</reference>
<gene>
    <name evidence="2" type="ORF">PDLFYP31_00073</name>
</gene>
<evidence type="ECO:0000313" key="2">
    <source>
        <dbReference type="EMBL" id="VYT66630.1"/>
    </source>
</evidence>
<protein>
    <submittedName>
        <fullName evidence="2">Uncharacterized protein</fullName>
    </submittedName>
</protein>
<evidence type="ECO:0000256" key="1">
    <source>
        <dbReference type="SAM" id="Phobius"/>
    </source>
</evidence>
<sequence>MMNLYEIIYLITSVLFLSMLFLFTFPKENREMLV</sequence>
<proteinExistence type="predicted"/>
<accession>A0A6N2YLY0</accession>
<dbReference type="AlphaFoldDB" id="A0A6N2YLY0"/>
<keyword evidence="1" id="KW-0472">Membrane</keyword>
<organism evidence="2">
    <name type="scientific">Parabacteroides distasonis</name>
    <dbReference type="NCBI Taxonomy" id="823"/>
    <lineage>
        <taxon>Bacteria</taxon>
        <taxon>Pseudomonadati</taxon>
        <taxon>Bacteroidota</taxon>
        <taxon>Bacteroidia</taxon>
        <taxon>Bacteroidales</taxon>
        <taxon>Tannerellaceae</taxon>
        <taxon>Parabacteroides</taxon>
    </lineage>
</organism>
<feature type="transmembrane region" description="Helical" evidence="1">
    <location>
        <begin position="7"/>
        <end position="25"/>
    </location>
</feature>
<keyword evidence="1" id="KW-0812">Transmembrane</keyword>
<keyword evidence="1" id="KW-1133">Transmembrane helix</keyword>
<name>A0A6N2YLY0_PARDI</name>
<dbReference type="EMBL" id="CACRUW010000001">
    <property type="protein sequence ID" value="VYT66630.1"/>
    <property type="molecule type" value="Genomic_DNA"/>
</dbReference>